<dbReference type="RefSeq" id="WP_165602654.1">
    <property type="nucleotide sequence ID" value="NZ_FLYE01000023.1"/>
</dbReference>
<protein>
    <submittedName>
        <fullName evidence="1">Uncharacterized protein</fullName>
    </submittedName>
</protein>
<dbReference type="EMBL" id="FLYE01000023">
    <property type="protein sequence ID" value="SCA56831.1"/>
    <property type="molecule type" value="Genomic_DNA"/>
</dbReference>
<accession>A0A1C3RHS8</accession>
<dbReference type="AlphaFoldDB" id="A0A1C3RHS8"/>
<organism evidence="1 2">
    <name type="scientific">Candidatus Terasakiella magnetica</name>
    <dbReference type="NCBI Taxonomy" id="1867952"/>
    <lineage>
        <taxon>Bacteria</taxon>
        <taxon>Pseudomonadati</taxon>
        <taxon>Pseudomonadota</taxon>
        <taxon>Alphaproteobacteria</taxon>
        <taxon>Rhodospirillales</taxon>
        <taxon>Terasakiellaceae</taxon>
        <taxon>Terasakiella</taxon>
    </lineage>
</organism>
<evidence type="ECO:0000313" key="2">
    <source>
        <dbReference type="Proteomes" id="UP000231658"/>
    </source>
</evidence>
<proteinExistence type="predicted"/>
<dbReference type="Proteomes" id="UP000231658">
    <property type="component" value="Unassembled WGS sequence"/>
</dbReference>
<keyword evidence="2" id="KW-1185">Reference proteome</keyword>
<evidence type="ECO:0000313" key="1">
    <source>
        <dbReference type="EMBL" id="SCA56831.1"/>
    </source>
</evidence>
<gene>
    <name evidence="1" type="ORF">MTBPR1_30201</name>
</gene>
<reference evidence="1 2" key="1">
    <citation type="submission" date="2016-07" db="EMBL/GenBank/DDBJ databases">
        <authorList>
            <person name="Lefevre C.T."/>
        </authorList>
    </citation>
    <scope>NUCLEOTIDE SEQUENCE [LARGE SCALE GENOMIC DNA]</scope>
    <source>
        <strain evidence="1">PR1</strain>
    </source>
</reference>
<dbReference type="STRING" id="1867952.MTBPR1_30201"/>
<name>A0A1C3RHS8_9PROT</name>
<sequence>MLNIYQNKTDSKQNPGVMIGQKELAKFLKFFEEVSQVKEKEDLKLREVT</sequence>